<accession>A0A6L5QGK8</accession>
<dbReference type="AlphaFoldDB" id="A0A6L5QGK8"/>
<proteinExistence type="predicted"/>
<keyword evidence="2" id="KW-1185">Reference proteome</keyword>
<dbReference type="PROSITE" id="PS51257">
    <property type="entry name" value="PROKAR_LIPOPROTEIN"/>
    <property type="match status" value="1"/>
</dbReference>
<gene>
    <name evidence="1" type="ORF">GJ697_12385</name>
</gene>
<sequence length="185" mass="20351">MDLKRYAKIAAPLMLAGLVAACASLIGPREVVLPQERLQASLDRKFPLHQRALGVFEVELSHPRLAVMPENDRVALTVDLGVTPLLARQSWHGSMLVSGRMRVDSVNNAIYIADAHVDRFIVDNMDEGKQAQLASVANLLSDKLIRDVPLHTFRPEELRYAGVQFVLTGIDTRPGGLVAKLQPAQ</sequence>
<dbReference type="EMBL" id="WKJM01000009">
    <property type="protein sequence ID" value="MRX08638.1"/>
    <property type="molecule type" value="Genomic_DNA"/>
</dbReference>
<dbReference type="RefSeq" id="WP_154367244.1">
    <property type="nucleotide sequence ID" value="NZ_WKJM01000009.1"/>
</dbReference>
<evidence type="ECO:0000313" key="1">
    <source>
        <dbReference type="EMBL" id="MRX08638.1"/>
    </source>
</evidence>
<reference evidence="1 2" key="1">
    <citation type="submission" date="2019-11" db="EMBL/GenBank/DDBJ databases">
        <title>Novel species isolated from a subtropical stream in China.</title>
        <authorList>
            <person name="Lu H."/>
        </authorList>
    </citation>
    <scope>NUCLEOTIDE SEQUENCE [LARGE SCALE GENOMIC DNA]</scope>
    <source>
        <strain evidence="1 2">FT25W</strain>
    </source>
</reference>
<dbReference type="Proteomes" id="UP000481037">
    <property type="component" value="Unassembled WGS sequence"/>
</dbReference>
<comment type="caution">
    <text evidence="1">The sequence shown here is derived from an EMBL/GenBank/DDBJ whole genome shotgun (WGS) entry which is preliminary data.</text>
</comment>
<evidence type="ECO:0000313" key="2">
    <source>
        <dbReference type="Proteomes" id="UP000481037"/>
    </source>
</evidence>
<dbReference type="Gene3D" id="3.15.10.40">
    <property type="entry name" value="Uncharacterised protein PF07273, DUF1439"/>
    <property type="match status" value="1"/>
</dbReference>
<organism evidence="1 2">
    <name type="scientific">Duganella alba</name>
    <dbReference type="NCBI Taxonomy" id="2666081"/>
    <lineage>
        <taxon>Bacteria</taxon>
        <taxon>Pseudomonadati</taxon>
        <taxon>Pseudomonadota</taxon>
        <taxon>Betaproteobacteria</taxon>
        <taxon>Burkholderiales</taxon>
        <taxon>Oxalobacteraceae</taxon>
        <taxon>Telluria group</taxon>
        <taxon>Duganella</taxon>
    </lineage>
</organism>
<name>A0A6L5QGK8_9BURK</name>
<protein>
    <submittedName>
        <fullName evidence="1">DUF1439 domain-containing protein</fullName>
    </submittedName>
</protein>